<comment type="caution">
    <text evidence="2">The sequence shown here is derived from an EMBL/GenBank/DDBJ whole genome shotgun (WGS) entry which is preliminary data.</text>
</comment>
<evidence type="ECO:0000313" key="2">
    <source>
        <dbReference type="EMBL" id="KAL2630966.1"/>
    </source>
</evidence>
<proteinExistence type="predicted"/>
<protein>
    <submittedName>
        <fullName evidence="2">Uncharacterized protein</fullName>
    </submittedName>
</protein>
<name>A0ABD1YK18_9MARC</name>
<gene>
    <name evidence="2" type="ORF">R1flu_015652</name>
</gene>
<evidence type="ECO:0000313" key="3">
    <source>
        <dbReference type="Proteomes" id="UP001605036"/>
    </source>
</evidence>
<sequence>MCRPETRRVQMEQTGRQTERGLSIELTVTSNGGDGPAPVVTSANGISISTLEVPIQVVYEPDRQANHTMQSTPPQVIMMAAENVNRAPHAQMGFGQQVHNPGIPNWGRSPHPLIWGRPPRPPRRPSEGAFIARPVARYPPWICPRCRRPIRGLVDFEFDKGF</sequence>
<feature type="region of interest" description="Disordered" evidence="1">
    <location>
        <begin position="1"/>
        <end position="20"/>
    </location>
</feature>
<dbReference type="AlphaFoldDB" id="A0ABD1YK18"/>
<evidence type="ECO:0000256" key="1">
    <source>
        <dbReference type="SAM" id="MobiDB-lite"/>
    </source>
</evidence>
<reference evidence="2 3" key="1">
    <citation type="submission" date="2024-09" db="EMBL/GenBank/DDBJ databases">
        <title>Chromosome-scale assembly of Riccia fluitans.</title>
        <authorList>
            <person name="Paukszto L."/>
            <person name="Sawicki J."/>
            <person name="Karawczyk K."/>
            <person name="Piernik-Szablinska J."/>
            <person name="Szczecinska M."/>
            <person name="Mazdziarz M."/>
        </authorList>
    </citation>
    <scope>NUCLEOTIDE SEQUENCE [LARGE SCALE GENOMIC DNA]</scope>
    <source>
        <strain evidence="2">Rf_01</strain>
        <tissue evidence="2">Aerial parts of the thallus</tissue>
    </source>
</reference>
<dbReference type="EMBL" id="JBHFFA010000004">
    <property type="protein sequence ID" value="KAL2630966.1"/>
    <property type="molecule type" value="Genomic_DNA"/>
</dbReference>
<accession>A0ABD1YK18</accession>
<dbReference type="Proteomes" id="UP001605036">
    <property type="component" value="Unassembled WGS sequence"/>
</dbReference>
<feature type="compositionally biased region" description="Basic and acidic residues" evidence="1">
    <location>
        <begin position="1"/>
        <end position="10"/>
    </location>
</feature>
<organism evidence="2 3">
    <name type="scientific">Riccia fluitans</name>
    <dbReference type="NCBI Taxonomy" id="41844"/>
    <lineage>
        <taxon>Eukaryota</taxon>
        <taxon>Viridiplantae</taxon>
        <taxon>Streptophyta</taxon>
        <taxon>Embryophyta</taxon>
        <taxon>Marchantiophyta</taxon>
        <taxon>Marchantiopsida</taxon>
        <taxon>Marchantiidae</taxon>
        <taxon>Marchantiales</taxon>
        <taxon>Ricciaceae</taxon>
        <taxon>Riccia</taxon>
    </lineage>
</organism>
<keyword evidence="3" id="KW-1185">Reference proteome</keyword>